<dbReference type="SMART" id="SM00248">
    <property type="entry name" value="ANK"/>
    <property type="match status" value="3"/>
</dbReference>
<gene>
    <name evidence="1" type="ORF">EB796_009492</name>
</gene>
<name>A0A7J7K1Z2_BUGNE</name>
<dbReference type="SUPFAM" id="SSF48403">
    <property type="entry name" value="Ankyrin repeat"/>
    <property type="match status" value="1"/>
</dbReference>
<reference evidence="1" key="1">
    <citation type="submission" date="2020-06" db="EMBL/GenBank/DDBJ databases">
        <title>Draft genome of Bugula neritina, a colonial animal packing powerful symbionts and potential medicines.</title>
        <authorList>
            <person name="Rayko M."/>
        </authorList>
    </citation>
    <scope>NUCLEOTIDE SEQUENCE [LARGE SCALE GENOMIC DNA]</scope>
    <source>
        <strain evidence="1">Kwan_BN1</strain>
    </source>
</reference>
<dbReference type="AlphaFoldDB" id="A0A7J7K1Z2"/>
<dbReference type="InterPro" id="IPR002110">
    <property type="entry name" value="Ankyrin_rpt"/>
</dbReference>
<proteinExistence type="predicted"/>
<comment type="caution">
    <text evidence="1">The sequence shown here is derived from an EMBL/GenBank/DDBJ whole genome shotgun (WGS) entry which is preliminary data.</text>
</comment>
<dbReference type="EMBL" id="VXIV02001526">
    <property type="protein sequence ID" value="KAF6032217.1"/>
    <property type="molecule type" value="Genomic_DNA"/>
</dbReference>
<organism evidence="1 2">
    <name type="scientific">Bugula neritina</name>
    <name type="common">Brown bryozoan</name>
    <name type="synonym">Sertularia neritina</name>
    <dbReference type="NCBI Taxonomy" id="10212"/>
    <lineage>
        <taxon>Eukaryota</taxon>
        <taxon>Metazoa</taxon>
        <taxon>Spiralia</taxon>
        <taxon>Lophotrochozoa</taxon>
        <taxon>Bryozoa</taxon>
        <taxon>Gymnolaemata</taxon>
        <taxon>Cheilostomatida</taxon>
        <taxon>Flustrina</taxon>
        <taxon>Buguloidea</taxon>
        <taxon>Bugulidae</taxon>
        <taxon>Bugula</taxon>
    </lineage>
</organism>
<accession>A0A7J7K1Z2</accession>
<sequence length="219" mass="24349">MRVLTIQNVSGDTVLHIAADKAQSDIVKHILDLVPADELFKLISIQNENKETTVHQAFNQDKTMETAKLFIDCLPAADYLKLLSMQNCYGETIAHVAACINGPIQQWIFYLVQDQEGNTVIQFATSLGHTDIVKCVIDSVPSADLWKLLSIQNQQDETTLHISVNSNNMETLPCLVESVETTELHTLLLTQDIYGDTAIHSVAYGGHVDMLDKLSLQQK</sequence>
<dbReference type="Gene3D" id="1.25.40.20">
    <property type="entry name" value="Ankyrin repeat-containing domain"/>
    <property type="match status" value="2"/>
</dbReference>
<protein>
    <submittedName>
        <fullName evidence="1">Uncharacterized protein</fullName>
    </submittedName>
</protein>
<evidence type="ECO:0000313" key="2">
    <source>
        <dbReference type="Proteomes" id="UP000593567"/>
    </source>
</evidence>
<dbReference type="PANTHER" id="PTHR24121:SF29">
    <property type="match status" value="1"/>
</dbReference>
<dbReference type="OrthoDB" id="1923662at2759"/>
<keyword evidence="2" id="KW-1185">Reference proteome</keyword>
<dbReference type="Proteomes" id="UP000593567">
    <property type="component" value="Unassembled WGS sequence"/>
</dbReference>
<evidence type="ECO:0000313" key="1">
    <source>
        <dbReference type="EMBL" id="KAF6032217.1"/>
    </source>
</evidence>
<dbReference type="InterPro" id="IPR036770">
    <property type="entry name" value="Ankyrin_rpt-contain_sf"/>
</dbReference>
<dbReference type="PANTHER" id="PTHR24121">
    <property type="entry name" value="NO MECHANORECEPTOR POTENTIAL C, ISOFORM D-RELATED"/>
    <property type="match status" value="1"/>
</dbReference>